<gene>
    <name evidence="3" type="ORF">E4U03_05885</name>
</gene>
<evidence type="ECO:0000256" key="1">
    <source>
        <dbReference type="ARBA" id="ARBA00023125"/>
    </source>
</evidence>
<dbReference type="Gene3D" id="1.10.443.10">
    <property type="entry name" value="Intergrase catalytic core"/>
    <property type="match status" value="1"/>
</dbReference>
<proteinExistence type="predicted"/>
<protein>
    <recommendedName>
        <fullName evidence="5">Tyr recombinase domain-containing protein</fullName>
    </recommendedName>
</protein>
<dbReference type="GO" id="GO:0015074">
    <property type="term" value="P:DNA integration"/>
    <property type="evidence" value="ECO:0007669"/>
    <property type="project" value="InterPro"/>
</dbReference>
<name>A0A4Y9F412_9MICC</name>
<dbReference type="Gene3D" id="1.10.150.130">
    <property type="match status" value="1"/>
</dbReference>
<dbReference type="OrthoDB" id="4326943at2"/>
<accession>A0A4Y9F412</accession>
<evidence type="ECO:0000256" key="2">
    <source>
        <dbReference type="ARBA" id="ARBA00023172"/>
    </source>
</evidence>
<dbReference type="InterPro" id="IPR010998">
    <property type="entry name" value="Integrase_recombinase_N"/>
</dbReference>
<dbReference type="AlphaFoldDB" id="A0A4Y9F412"/>
<reference evidence="3 4" key="1">
    <citation type="submission" date="2019-03" db="EMBL/GenBank/DDBJ databases">
        <title>Diversity of the mouse oral microbiome.</title>
        <authorList>
            <person name="Joseph S."/>
            <person name="Aduse-Opoku J."/>
            <person name="Curtis M."/>
            <person name="Wade W."/>
            <person name="Hashim A."/>
        </authorList>
    </citation>
    <scope>NUCLEOTIDE SEQUENCE [LARGE SCALE GENOMIC DNA]</scope>
    <source>
        <strain evidence="4">irhom_31</strain>
    </source>
</reference>
<evidence type="ECO:0008006" key="5">
    <source>
        <dbReference type="Google" id="ProtNLM"/>
    </source>
</evidence>
<dbReference type="Proteomes" id="UP000297951">
    <property type="component" value="Unassembled WGS sequence"/>
</dbReference>
<keyword evidence="1" id="KW-0238">DNA-binding</keyword>
<dbReference type="SUPFAM" id="SSF56349">
    <property type="entry name" value="DNA breaking-rejoining enzymes"/>
    <property type="match status" value="1"/>
</dbReference>
<dbReference type="RefSeq" id="WP_135012385.1">
    <property type="nucleotide sequence ID" value="NZ_JADGLK010000016.1"/>
</dbReference>
<keyword evidence="2" id="KW-0233">DNA recombination</keyword>
<evidence type="ECO:0000313" key="3">
    <source>
        <dbReference type="EMBL" id="TFU22562.1"/>
    </source>
</evidence>
<dbReference type="EMBL" id="SPQC01000016">
    <property type="protein sequence ID" value="TFU22562.1"/>
    <property type="molecule type" value="Genomic_DNA"/>
</dbReference>
<dbReference type="GO" id="GO:0003677">
    <property type="term" value="F:DNA binding"/>
    <property type="evidence" value="ECO:0007669"/>
    <property type="project" value="UniProtKB-KW"/>
</dbReference>
<dbReference type="InterPro" id="IPR011010">
    <property type="entry name" value="DNA_brk_join_enz"/>
</dbReference>
<dbReference type="GO" id="GO:0006310">
    <property type="term" value="P:DNA recombination"/>
    <property type="evidence" value="ECO:0007669"/>
    <property type="project" value="UniProtKB-KW"/>
</dbReference>
<organism evidence="3 4">
    <name type="scientific">Rothia nasimurium</name>
    <dbReference type="NCBI Taxonomy" id="85336"/>
    <lineage>
        <taxon>Bacteria</taxon>
        <taxon>Bacillati</taxon>
        <taxon>Actinomycetota</taxon>
        <taxon>Actinomycetes</taxon>
        <taxon>Micrococcales</taxon>
        <taxon>Micrococcaceae</taxon>
        <taxon>Rothia</taxon>
    </lineage>
</organism>
<comment type="caution">
    <text evidence="3">The sequence shown here is derived from an EMBL/GenBank/DDBJ whole genome shotgun (WGS) entry which is preliminary data.</text>
</comment>
<dbReference type="InterPro" id="IPR013762">
    <property type="entry name" value="Integrase-like_cat_sf"/>
</dbReference>
<sequence>MSELKPVHINQGYLQRWVYTTPIANKPLTTIKPKDIEYLYQRMREAGMKESTVHHLHRVLAICFKAAVTNDILARNPLDRVPKPQPETFDPVVLSPTKARELIAALENDEEWGLTHTINLALGLRQGERLGLCWDDLDVEAGVLRVERTIIMQTWKHGCAPPACPYSRPAQNP</sequence>
<evidence type="ECO:0000313" key="4">
    <source>
        <dbReference type="Proteomes" id="UP000297951"/>
    </source>
</evidence>